<proteinExistence type="predicted"/>
<organism evidence="2 3">
    <name type="scientific">Hermanssonia centrifuga</name>
    <dbReference type="NCBI Taxonomy" id="98765"/>
    <lineage>
        <taxon>Eukaryota</taxon>
        <taxon>Fungi</taxon>
        <taxon>Dikarya</taxon>
        <taxon>Basidiomycota</taxon>
        <taxon>Agaricomycotina</taxon>
        <taxon>Agaricomycetes</taxon>
        <taxon>Polyporales</taxon>
        <taxon>Meruliaceae</taxon>
        <taxon>Hermanssonia</taxon>
    </lineage>
</organism>
<name>A0A4S4KJ01_9APHY</name>
<comment type="caution">
    <text evidence="2">The sequence shown here is derived from an EMBL/GenBank/DDBJ whole genome shotgun (WGS) entry which is preliminary data.</text>
</comment>
<dbReference type="InterPro" id="IPR036047">
    <property type="entry name" value="F-box-like_dom_sf"/>
</dbReference>
<protein>
    <recommendedName>
        <fullName evidence="4">F-box domain-containing protein</fullName>
    </recommendedName>
</protein>
<evidence type="ECO:0000313" key="2">
    <source>
        <dbReference type="EMBL" id="THG98163.1"/>
    </source>
</evidence>
<reference evidence="2 3" key="1">
    <citation type="submission" date="2019-02" db="EMBL/GenBank/DDBJ databases">
        <title>Genome sequencing of the rare red list fungi Phlebia centrifuga.</title>
        <authorList>
            <person name="Buettner E."/>
            <person name="Kellner H."/>
        </authorList>
    </citation>
    <scope>NUCLEOTIDE SEQUENCE [LARGE SCALE GENOMIC DNA]</scope>
    <source>
        <strain evidence="2 3">DSM 108282</strain>
    </source>
</reference>
<dbReference type="EMBL" id="SGPJ01000132">
    <property type="protein sequence ID" value="THG98163.1"/>
    <property type="molecule type" value="Genomic_DNA"/>
</dbReference>
<keyword evidence="3" id="KW-1185">Reference proteome</keyword>
<evidence type="ECO:0008006" key="4">
    <source>
        <dbReference type="Google" id="ProtNLM"/>
    </source>
</evidence>
<sequence>MPRELGASLEEHGNMASDGIGSREKQIVTVILHWFATLMSFLGRRKSNRPFTDTVNLGVVHEHFLDHSPTPSIKSNSNLRRRLSSFTLLSPKRARSNSSQPTHYTGGGVGFIAAYRNSALDRSPPRSPSPTESFDEIRRPSGLGRRASITGDTAEERQTGSGDVEGFTERKRSISSPELFVLPEGLLRWSDPSLSDAEDMEDEIVPEPICMFTKVPADLLKAIFSSASPADLASASLACKAFVGPTRILLYQDIDLVHVTNTRRVERCISLLASRRDLAGLVKRFACGTSRSSIDKASFSVVTLAIALNNMHDLTSLTLPRFDSHLLFHTIFRLKKLTFLCESTTVDELHGLIVWLGNQTVLTSLSFPHLKLDDETVQSLTGSGSQEQTLDEVHGAPLPHSILSSRLLSKLSHFHGPASLAAALSAGRPLTTIRLPIHSTLYDGLRPSALMADIARTTCPLTHLAVIADPQSRVDARTIERLLMSAGSELGEKLQVLEVECALEDEVNPCHPTAVPSIAHTALEPKP</sequence>
<dbReference type="AlphaFoldDB" id="A0A4S4KJ01"/>
<feature type="region of interest" description="Disordered" evidence="1">
    <location>
        <begin position="119"/>
        <end position="168"/>
    </location>
</feature>
<accession>A0A4S4KJ01</accession>
<evidence type="ECO:0000256" key="1">
    <source>
        <dbReference type="SAM" id="MobiDB-lite"/>
    </source>
</evidence>
<dbReference type="Proteomes" id="UP000309038">
    <property type="component" value="Unassembled WGS sequence"/>
</dbReference>
<dbReference type="SUPFAM" id="SSF81383">
    <property type="entry name" value="F-box domain"/>
    <property type="match status" value="1"/>
</dbReference>
<gene>
    <name evidence="2" type="ORF">EW026_g3964</name>
</gene>
<evidence type="ECO:0000313" key="3">
    <source>
        <dbReference type="Proteomes" id="UP000309038"/>
    </source>
</evidence>